<evidence type="ECO:0000313" key="5">
    <source>
        <dbReference type="EMBL" id="EGT39191.1"/>
    </source>
</evidence>
<feature type="domain" description="RRM" evidence="4">
    <location>
        <begin position="52"/>
        <end position="129"/>
    </location>
</feature>
<dbReference type="SMART" id="SM00360">
    <property type="entry name" value="RRM"/>
    <property type="match status" value="1"/>
</dbReference>
<gene>
    <name evidence="5" type="ORF">CAEBREN_30504</name>
</gene>
<evidence type="ECO:0000313" key="6">
    <source>
        <dbReference type="Proteomes" id="UP000008068"/>
    </source>
</evidence>
<name>G0MNW8_CAEBE</name>
<organism evidence="6">
    <name type="scientific">Caenorhabditis brenneri</name>
    <name type="common">Nematode worm</name>
    <dbReference type="NCBI Taxonomy" id="135651"/>
    <lineage>
        <taxon>Eukaryota</taxon>
        <taxon>Metazoa</taxon>
        <taxon>Ecdysozoa</taxon>
        <taxon>Nematoda</taxon>
        <taxon>Chromadorea</taxon>
        <taxon>Rhabditida</taxon>
        <taxon>Rhabditina</taxon>
        <taxon>Rhabditomorpha</taxon>
        <taxon>Rhabditoidea</taxon>
        <taxon>Rhabditidae</taxon>
        <taxon>Peloderinae</taxon>
        <taxon>Caenorhabditis</taxon>
    </lineage>
</organism>
<proteinExistence type="predicted"/>
<dbReference type="PROSITE" id="PS50102">
    <property type="entry name" value="RRM"/>
    <property type="match status" value="1"/>
</dbReference>
<dbReference type="Gene3D" id="3.30.70.330">
    <property type="match status" value="1"/>
</dbReference>
<evidence type="ECO:0000256" key="1">
    <source>
        <dbReference type="ARBA" id="ARBA00022737"/>
    </source>
</evidence>
<keyword evidence="2 3" id="KW-0694">RNA-binding</keyword>
<reference evidence="6" key="1">
    <citation type="submission" date="2011-07" db="EMBL/GenBank/DDBJ databases">
        <authorList>
            <consortium name="Caenorhabditis brenneri Sequencing and Analysis Consortium"/>
            <person name="Wilson R.K."/>
        </authorList>
    </citation>
    <scope>NUCLEOTIDE SEQUENCE [LARGE SCALE GENOMIC DNA]</scope>
    <source>
        <strain evidence="6">PB2801</strain>
    </source>
</reference>
<sequence>MCIYNNGCNCSYVDPRCSPEELEELAILKNILATTTEKYVMTEEKQKEIDSRSIFVSNLDPKMTEDLIRRCLECCGSIKSIHIQRDSKTGVSKRFCFVEFVMEDSVDIALPLNGTRFKGNLFYISRKKSSNQTKPEENKENLPSQFRHPIRSSKYVYVSSKSQKRFAPY</sequence>
<dbReference type="AlphaFoldDB" id="G0MNW8"/>
<dbReference type="STRING" id="135651.G0MNW8"/>
<dbReference type="InParanoid" id="G0MNW8"/>
<dbReference type="PANTHER" id="PTHR23236:SF119">
    <property type="entry name" value="NUCLEAR RNA-BINDING PROTEIN SART-3"/>
    <property type="match status" value="1"/>
</dbReference>
<dbReference type="InterPro" id="IPR035979">
    <property type="entry name" value="RBD_domain_sf"/>
</dbReference>
<evidence type="ECO:0000256" key="2">
    <source>
        <dbReference type="ARBA" id="ARBA00022884"/>
    </source>
</evidence>
<keyword evidence="6" id="KW-1185">Reference proteome</keyword>
<dbReference type="GO" id="GO:0003723">
    <property type="term" value="F:RNA binding"/>
    <property type="evidence" value="ECO:0007669"/>
    <property type="project" value="UniProtKB-UniRule"/>
</dbReference>
<dbReference type="SUPFAM" id="SSF54928">
    <property type="entry name" value="RNA-binding domain, RBD"/>
    <property type="match status" value="1"/>
</dbReference>
<dbReference type="InterPro" id="IPR012677">
    <property type="entry name" value="Nucleotide-bd_a/b_plait_sf"/>
</dbReference>
<evidence type="ECO:0000256" key="3">
    <source>
        <dbReference type="PROSITE-ProRule" id="PRU00176"/>
    </source>
</evidence>
<dbReference type="HOGENOM" id="CLU_1579874_0_0_1"/>
<dbReference type="OrthoDB" id="407442at2759"/>
<keyword evidence="1" id="KW-0677">Repeat</keyword>
<dbReference type="Proteomes" id="UP000008068">
    <property type="component" value="Unassembled WGS sequence"/>
</dbReference>
<evidence type="ECO:0000259" key="4">
    <source>
        <dbReference type="PROSITE" id="PS50102"/>
    </source>
</evidence>
<dbReference type="eggNOG" id="KOG4209">
    <property type="taxonomic scope" value="Eukaryota"/>
</dbReference>
<protein>
    <recommendedName>
        <fullName evidence="4">RRM domain-containing protein</fullName>
    </recommendedName>
</protein>
<dbReference type="InterPro" id="IPR000504">
    <property type="entry name" value="RRM_dom"/>
</dbReference>
<dbReference type="PANTHER" id="PTHR23236">
    <property type="entry name" value="EUKARYOTIC TRANSLATION INITIATION FACTOR 4B/4H"/>
    <property type="match status" value="1"/>
</dbReference>
<accession>G0MNW8</accession>
<dbReference type="Pfam" id="PF00076">
    <property type="entry name" value="RRM_1"/>
    <property type="match status" value="1"/>
</dbReference>
<dbReference type="EMBL" id="GL379804">
    <property type="protein sequence ID" value="EGT39191.1"/>
    <property type="molecule type" value="Genomic_DNA"/>
</dbReference>